<feature type="chain" id="PRO_5045965828" evidence="1">
    <location>
        <begin position="33"/>
        <end position="204"/>
    </location>
</feature>
<dbReference type="Pfam" id="PF16036">
    <property type="entry name" value="Chalcone_3"/>
    <property type="match status" value="1"/>
</dbReference>
<dbReference type="InterPro" id="IPR036298">
    <property type="entry name" value="Chalcone_isomerase_sf"/>
</dbReference>
<dbReference type="Proteomes" id="UP001589844">
    <property type="component" value="Unassembled WGS sequence"/>
</dbReference>
<feature type="domain" description="Chalcone isomerase" evidence="2">
    <location>
        <begin position="35"/>
        <end position="200"/>
    </location>
</feature>
<keyword evidence="4" id="KW-1185">Reference proteome</keyword>
<sequence length="204" mass="22366">MNFISMTKHRLAQRIALLSLACAAFLTTPALADTVVSGVKLEDTVQVGTQALKLNGAGVRYKVFFKVYVAALYLPELKSTTPDVLGLPGAKRVTLVMMRDLSNDDLGQRFMDGLKNNLDIAERSKLVKPMITFGQMFSLVPVLKKGDILTFDWIPGTGIVCQFNGQKVGETINDPAFYNAVLKIWIGNVPADESLKQKMLNAKS</sequence>
<organism evidence="3 4">
    <name type="scientific">Undibacterium danionis</name>
    <dbReference type="NCBI Taxonomy" id="1812100"/>
    <lineage>
        <taxon>Bacteria</taxon>
        <taxon>Pseudomonadati</taxon>
        <taxon>Pseudomonadota</taxon>
        <taxon>Betaproteobacteria</taxon>
        <taxon>Burkholderiales</taxon>
        <taxon>Oxalobacteraceae</taxon>
        <taxon>Undibacterium</taxon>
    </lineage>
</organism>
<dbReference type="EMBL" id="JBHLXJ010000009">
    <property type="protein sequence ID" value="MFC0350217.1"/>
    <property type="molecule type" value="Genomic_DNA"/>
</dbReference>
<keyword evidence="1" id="KW-0732">Signal</keyword>
<feature type="signal peptide" evidence="1">
    <location>
        <begin position="1"/>
        <end position="32"/>
    </location>
</feature>
<keyword evidence="3" id="KW-0413">Isomerase</keyword>
<dbReference type="GO" id="GO:0016853">
    <property type="term" value="F:isomerase activity"/>
    <property type="evidence" value="ECO:0007669"/>
    <property type="project" value="UniProtKB-KW"/>
</dbReference>
<dbReference type="InterPro" id="IPR016087">
    <property type="entry name" value="Chalcone_isomerase"/>
</dbReference>
<proteinExistence type="predicted"/>
<evidence type="ECO:0000259" key="2">
    <source>
        <dbReference type="Pfam" id="PF16036"/>
    </source>
</evidence>
<accession>A0ABV6IEX2</accession>
<dbReference type="RefSeq" id="WP_390212252.1">
    <property type="nucleotide sequence ID" value="NZ_JBHLXJ010000009.1"/>
</dbReference>
<gene>
    <name evidence="3" type="ORF">ACFFJH_10400</name>
</gene>
<evidence type="ECO:0000313" key="4">
    <source>
        <dbReference type="Proteomes" id="UP001589844"/>
    </source>
</evidence>
<protein>
    <submittedName>
        <fullName evidence="3">Chalcone isomerase family protein</fullName>
    </submittedName>
</protein>
<name>A0ABV6IEX2_9BURK</name>
<comment type="caution">
    <text evidence="3">The sequence shown here is derived from an EMBL/GenBank/DDBJ whole genome shotgun (WGS) entry which is preliminary data.</text>
</comment>
<dbReference type="Gene3D" id="3.50.70.10">
    <property type="match status" value="1"/>
</dbReference>
<reference evidence="3 4" key="1">
    <citation type="submission" date="2024-09" db="EMBL/GenBank/DDBJ databases">
        <authorList>
            <person name="Sun Q."/>
            <person name="Mori K."/>
        </authorList>
    </citation>
    <scope>NUCLEOTIDE SEQUENCE [LARGE SCALE GENOMIC DNA]</scope>
    <source>
        <strain evidence="3 4">CCM 8677</strain>
    </source>
</reference>
<dbReference type="SUPFAM" id="SSF54626">
    <property type="entry name" value="Chalcone isomerase"/>
    <property type="match status" value="1"/>
</dbReference>
<evidence type="ECO:0000313" key="3">
    <source>
        <dbReference type="EMBL" id="MFC0350217.1"/>
    </source>
</evidence>
<dbReference type="InterPro" id="IPR016088">
    <property type="entry name" value="Chalcone_isomerase_3-sand"/>
</dbReference>
<evidence type="ECO:0000256" key="1">
    <source>
        <dbReference type="SAM" id="SignalP"/>
    </source>
</evidence>